<evidence type="ECO:0008006" key="3">
    <source>
        <dbReference type="Google" id="ProtNLM"/>
    </source>
</evidence>
<name>A0ABD5SVR7_9EURY</name>
<dbReference type="EMBL" id="JBHSWV010000715">
    <property type="protein sequence ID" value="MFC6769290.1"/>
    <property type="molecule type" value="Genomic_DNA"/>
</dbReference>
<dbReference type="RefSeq" id="WP_273741964.1">
    <property type="nucleotide sequence ID" value="NZ_JAQIVI010000715.1"/>
</dbReference>
<gene>
    <name evidence="1" type="ORF">ACFQE6_30970</name>
</gene>
<dbReference type="AlphaFoldDB" id="A0ABD5SVR7"/>
<keyword evidence="2" id="KW-1185">Reference proteome</keyword>
<protein>
    <recommendedName>
        <fullName evidence="3">DUF1059 domain-containing protein</fullName>
    </recommendedName>
</protein>
<proteinExistence type="predicted"/>
<evidence type="ECO:0000313" key="1">
    <source>
        <dbReference type="EMBL" id="MFC6769290.1"/>
    </source>
</evidence>
<sequence>MDTEQHSETIRIVCNMCAFSKEVTTEGDEAAEVIREHGQKTGHKLTTEELDAK</sequence>
<evidence type="ECO:0000313" key="2">
    <source>
        <dbReference type="Proteomes" id="UP001596383"/>
    </source>
</evidence>
<comment type="caution">
    <text evidence="1">The sequence shown here is derived from an EMBL/GenBank/DDBJ whole genome shotgun (WGS) entry which is preliminary data.</text>
</comment>
<reference evidence="1 2" key="1">
    <citation type="journal article" date="2019" name="Int. J. Syst. Evol. Microbiol.">
        <title>The Global Catalogue of Microorganisms (GCM) 10K type strain sequencing project: providing services to taxonomists for standard genome sequencing and annotation.</title>
        <authorList>
            <consortium name="The Broad Institute Genomics Platform"/>
            <consortium name="The Broad Institute Genome Sequencing Center for Infectious Disease"/>
            <person name="Wu L."/>
            <person name="Ma J."/>
        </authorList>
    </citation>
    <scope>NUCLEOTIDE SEQUENCE [LARGE SCALE GENOMIC DNA]</scope>
    <source>
        <strain evidence="1 2">LMG 29247</strain>
    </source>
</reference>
<organism evidence="1 2">
    <name type="scientific">Natrinema soli</name>
    <dbReference type="NCBI Taxonomy" id="1930624"/>
    <lineage>
        <taxon>Archaea</taxon>
        <taxon>Methanobacteriati</taxon>
        <taxon>Methanobacteriota</taxon>
        <taxon>Stenosarchaea group</taxon>
        <taxon>Halobacteria</taxon>
        <taxon>Halobacteriales</taxon>
        <taxon>Natrialbaceae</taxon>
        <taxon>Natrinema</taxon>
    </lineage>
</organism>
<accession>A0ABD5SVR7</accession>
<dbReference type="Proteomes" id="UP001596383">
    <property type="component" value="Unassembled WGS sequence"/>
</dbReference>